<feature type="transmembrane region" description="Helical" evidence="7">
    <location>
        <begin position="12"/>
        <end position="33"/>
    </location>
</feature>
<dbReference type="STRING" id="1338011.BD94_3062"/>
<evidence type="ECO:0000256" key="5">
    <source>
        <dbReference type="ARBA" id="ARBA00022989"/>
    </source>
</evidence>
<organism evidence="8 9">
    <name type="scientific">Elizabethkingia anophelis NUHP1</name>
    <dbReference type="NCBI Taxonomy" id="1338011"/>
    <lineage>
        <taxon>Bacteria</taxon>
        <taxon>Pseudomonadati</taxon>
        <taxon>Bacteroidota</taxon>
        <taxon>Flavobacteriia</taxon>
        <taxon>Flavobacteriales</taxon>
        <taxon>Weeksellaceae</taxon>
        <taxon>Elizabethkingia</taxon>
    </lineage>
</organism>
<feature type="transmembrane region" description="Helical" evidence="7">
    <location>
        <begin position="45"/>
        <end position="66"/>
    </location>
</feature>
<keyword evidence="6 7" id="KW-0472">Membrane</keyword>
<feature type="transmembrane region" description="Helical" evidence="7">
    <location>
        <begin position="78"/>
        <end position="104"/>
    </location>
</feature>
<feature type="transmembrane region" description="Helical" evidence="7">
    <location>
        <begin position="226"/>
        <end position="244"/>
    </location>
</feature>
<feature type="transmembrane region" description="Helical" evidence="7">
    <location>
        <begin position="188"/>
        <end position="206"/>
    </location>
</feature>
<keyword evidence="3" id="KW-1003">Cell membrane</keyword>
<dbReference type="PANTHER" id="PTHR42865:SF7">
    <property type="entry name" value="PROTON_GLUTAMATE-ASPARTATE SYMPORTER"/>
    <property type="match status" value="1"/>
</dbReference>
<dbReference type="InterPro" id="IPR001991">
    <property type="entry name" value="Na-dicarboxylate_symporter"/>
</dbReference>
<evidence type="ECO:0000256" key="2">
    <source>
        <dbReference type="ARBA" id="ARBA00022448"/>
    </source>
</evidence>
<dbReference type="GO" id="GO:0005886">
    <property type="term" value="C:plasma membrane"/>
    <property type="evidence" value="ECO:0007669"/>
    <property type="project" value="UniProtKB-SubCell"/>
</dbReference>
<dbReference type="AlphaFoldDB" id="A0A077EHB6"/>
<dbReference type="PANTHER" id="PTHR42865">
    <property type="entry name" value="PROTON/GLUTAMATE-ASPARTATE SYMPORTER"/>
    <property type="match status" value="1"/>
</dbReference>
<evidence type="ECO:0000256" key="3">
    <source>
        <dbReference type="ARBA" id="ARBA00022475"/>
    </source>
</evidence>
<dbReference type="Pfam" id="PF00375">
    <property type="entry name" value="SDF"/>
    <property type="match status" value="1"/>
</dbReference>
<evidence type="ECO:0000256" key="1">
    <source>
        <dbReference type="ARBA" id="ARBA00004651"/>
    </source>
</evidence>
<evidence type="ECO:0000256" key="4">
    <source>
        <dbReference type="ARBA" id="ARBA00022692"/>
    </source>
</evidence>
<dbReference type="KEGG" id="eao:BD94_3062"/>
<evidence type="ECO:0000313" key="8">
    <source>
        <dbReference type="EMBL" id="AIL46837.1"/>
    </source>
</evidence>
<reference evidence="8" key="1">
    <citation type="journal article" date="2013" name="Lancet">
        <title>First case of E anophelis outbreak in an intensive-care unit.</title>
        <authorList>
            <person name="Teo J."/>
            <person name="Tan S.Y."/>
            <person name="Tay M."/>
            <person name="Ding Y."/>
            <person name="Kjelleberg S."/>
            <person name="Givskov M."/>
            <person name="Lin R.T."/>
            <person name="Yang L."/>
        </authorList>
    </citation>
    <scope>NUCLEOTIDE SEQUENCE [LARGE SCALE GENOMIC DNA]</scope>
    <source>
        <strain evidence="8">NUHP1</strain>
    </source>
</reference>
<dbReference type="eggNOG" id="COG1301">
    <property type="taxonomic scope" value="Bacteria"/>
</dbReference>
<evidence type="ECO:0000256" key="6">
    <source>
        <dbReference type="ARBA" id="ARBA00023136"/>
    </source>
</evidence>
<reference evidence="8" key="2">
    <citation type="journal article" date="2015" name="Genome Biol. Evol.">
        <title>Complete Genome Sequence and Transcriptomic Analysis of the Novel Pathogen Elizabethkingia anophelis in Response to Oxidative Stress.</title>
        <authorList>
            <person name="Li Y."/>
            <person name="Liu Y."/>
            <person name="Chew S.C."/>
            <person name="Tay M."/>
            <person name="Salido M.M."/>
            <person name="Teo J."/>
            <person name="Lauro F.M."/>
            <person name="Givskov M."/>
            <person name="Yang L."/>
        </authorList>
    </citation>
    <scope>NUCLEOTIDE SEQUENCE</scope>
    <source>
        <strain evidence="8">NUHP1</strain>
    </source>
</reference>
<evidence type="ECO:0000313" key="9">
    <source>
        <dbReference type="Proteomes" id="UP000028933"/>
    </source>
</evidence>
<dbReference type="GO" id="GO:0006835">
    <property type="term" value="P:dicarboxylic acid transport"/>
    <property type="evidence" value="ECO:0007669"/>
    <property type="project" value="TreeGrafter"/>
</dbReference>
<dbReference type="RefSeq" id="WP_021348286.1">
    <property type="nucleotide sequence ID" value="NZ_CP007547.1"/>
</dbReference>
<keyword evidence="5 7" id="KW-1133">Transmembrane helix</keyword>
<feature type="transmembrane region" description="Helical" evidence="7">
    <location>
        <begin position="333"/>
        <end position="355"/>
    </location>
</feature>
<dbReference type="PRINTS" id="PR00173">
    <property type="entry name" value="EDTRNSPORT"/>
</dbReference>
<comment type="subcellular location">
    <subcellularLocation>
        <location evidence="1">Cell membrane</location>
        <topology evidence="1">Multi-pass membrane protein</topology>
    </subcellularLocation>
</comment>
<dbReference type="Gene3D" id="1.10.3860.10">
    <property type="entry name" value="Sodium:dicarboxylate symporter"/>
    <property type="match status" value="1"/>
</dbReference>
<proteinExistence type="predicted"/>
<dbReference type="GO" id="GO:0015293">
    <property type="term" value="F:symporter activity"/>
    <property type="evidence" value="ECO:0007669"/>
    <property type="project" value="UniProtKB-KW"/>
</dbReference>
<dbReference type="HOGENOM" id="CLU_019375_7_2_10"/>
<feature type="transmembrane region" description="Helical" evidence="7">
    <location>
        <begin position="149"/>
        <end position="167"/>
    </location>
</feature>
<evidence type="ECO:0000256" key="7">
    <source>
        <dbReference type="SAM" id="Phobius"/>
    </source>
</evidence>
<name>A0A077EHB6_9FLAO</name>
<keyword evidence="4 7" id="KW-0812">Transmembrane</keyword>
<protein>
    <submittedName>
        <fullName evidence="8">Sodium:dicarboxylate symporter</fullName>
    </submittedName>
</protein>
<dbReference type="Proteomes" id="UP000028933">
    <property type="component" value="Chromosome"/>
</dbReference>
<dbReference type="EMBL" id="CP007547">
    <property type="protein sequence ID" value="AIL46837.1"/>
    <property type="molecule type" value="Genomic_DNA"/>
</dbReference>
<dbReference type="InterPro" id="IPR036458">
    <property type="entry name" value="Na:dicarbo_symporter_sf"/>
</dbReference>
<gene>
    <name evidence="8" type="ORF">BD94_3062</name>
</gene>
<keyword evidence="2" id="KW-0813">Transport</keyword>
<sequence length="414" mass="44913">MTTTQHSFWQSYSNIILLLIGITVGSIIGIFFPNVVNYLKPVGDIFLNLLFVTVIPLVFFAIVTSVSAIEQKGKLGKILFAMMFTFLCFVIIAAIFSIGAVYLFPTARPSTNAAVTIAENITSTETWSDRIVRFFTVGEFYMLLSRQNMLAMLIFSFLLGIAIRKSAPEKTDTFRKFMAGGNEVMKELLILIMKAAPIGLGAYIAYQVGTLGPQLFGFYAKPLGVYYGAGIVYFFVFFSLYAFVANGTKGIKLFWKNNIVPSFTAISTCSSLATMPANLDAARKIGIPDSVANVVIPIGTTIHKNGSSISSIVKIYVAFLLLGWDFFDFNNLVIALGITVFVSVVAGGIPNGGYIGEMLMISAYNLPQEAIPAVIIIGTLVDPLATILNSTGDTVAAMVVTRLVGEKFNPPVEE</sequence>
<accession>A0A077EHB6</accession>
<dbReference type="SUPFAM" id="SSF118215">
    <property type="entry name" value="Proton glutamate symport protein"/>
    <property type="match status" value="1"/>
</dbReference>